<evidence type="ECO:0008006" key="3">
    <source>
        <dbReference type="Google" id="ProtNLM"/>
    </source>
</evidence>
<sequence length="147" mass="17413">MKTLFDNNTRDELIRRINSLDENSLPAWGKMNIYQILKHCILFEEMILGKKKYKRSFLGLLFGKLALKGLTKDETPIKRNMPTFLDPIIRKEGNIAAERMHWISLINEYADFSNDNFIHPFFGKMTKEEIGYFAYKHSDHHLRQFNS</sequence>
<evidence type="ECO:0000313" key="2">
    <source>
        <dbReference type="Proteomes" id="UP000521017"/>
    </source>
</evidence>
<dbReference type="Gene3D" id="1.20.120.450">
    <property type="entry name" value="dinb family like domain"/>
    <property type="match status" value="1"/>
</dbReference>
<dbReference type="EMBL" id="JACHCC010000002">
    <property type="protein sequence ID" value="MBB6498608.1"/>
    <property type="molecule type" value="Genomic_DNA"/>
</dbReference>
<accession>A0A7X0J0L3</accession>
<dbReference type="RefSeq" id="WP_184622886.1">
    <property type="nucleotide sequence ID" value="NZ_JACHCC010000002.1"/>
</dbReference>
<evidence type="ECO:0000313" key="1">
    <source>
        <dbReference type="EMBL" id="MBB6498608.1"/>
    </source>
</evidence>
<protein>
    <recommendedName>
        <fullName evidence="3">DinB family protein</fullName>
    </recommendedName>
</protein>
<dbReference type="AlphaFoldDB" id="A0A7X0J0L3"/>
<dbReference type="Proteomes" id="UP000521017">
    <property type="component" value="Unassembled WGS sequence"/>
</dbReference>
<comment type="caution">
    <text evidence="1">The sequence shown here is derived from an EMBL/GenBank/DDBJ whole genome shotgun (WGS) entry which is preliminary data.</text>
</comment>
<dbReference type="InterPro" id="IPR034660">
    <property type="entry name" value="DinB/YfiT-like"/>
</dbReference>
<dbReference type="InterPro" id="IPR011463">
    <property type="entry name" value="DUF1569"/>
</dbReference>
<gene>
    <name evidence="1" type="ORF">HDF25_000745</name>
</gene>
<reference evidence="1 2" key="1">
    <citation type="submission" date="2020-08" db="EMBL/GenBank/DDBJ databases">
        <title>Genomic Encyclopedia of Type Strains, Phase IV (KMG-V): Genome sequencing to study the core and pangenomes of soil and plant-associated prokaryotes.</title>
        <authorList>
            <person name="Whitman W."/>
        </authorList>
    </citation>
    <scope>NUCLEOTIDE SEQUENCE [LARGE SCALE GENOMIC DNA]</scope>
    <source>
        <strain evidence="1 2">M2T3</strain>
    </source>
</reference>
<dbReference type="SUPFAM" id="SSF109854">
    <property type="entry name" value="DinB/YfiT-like putative metalloenzymes"/>
    <property type="match status" value="1"/>
</dbReference>
<proteinExistence type="predicted"/>
<name>A0A7X0J0L3_9SPHI</name>
<organism evidence="1 2">
    <name type="scientific">Pedobacter cryoconitis</name>
    <dbReference type="NCBI Taxonomy" id="188932"/>
    <lineage>
        <taxon>Bacteria</taxon>
        <taxon>Pseudomonadati</taxon>
        <taxon>Bacteroidota</taxon>
        <taxon>Sphingobacteriia</taxon>
        <taxon>Sphingobacteriales</taxon>
        <taxon>Sphingobacteriaceae</taxon>
        <taxon>Pedobacter</taxon>
    </lineage>
</organism>
<dbReference type="Pfam" id="PF07606">
    <property type="entry name" value="DUF1569"/>
    <property type="match status" value="1"/>
</dbReference>